<dbReference type="SMART" id="SM00382">
    <property type="entry name" value="AAA"/>
    <property type="match status" value="1"/>
</dbReference>
<dbReference type="InterPro" id="IPR036640">
    <property type="entry name" value="ABC1_TM_sf"/>
</dbReference>
<dbReference type="InterPro" id="IPR027417">
    <property type="entry name" value="P-loop_NTPase"/>
</dbReference>
<feature type="transmembrane region" description="Helical" evidence="8">
    <location>
        <begin position="258"/>
        <end position="275"/>
    </location>
</feature>
<dbReference type="EMBL" id="RKHK01000001">
    <property type="protein sequence ID" value="ROR72268.1"/>
    <property type="molecule type" value="Genomic_DNA"/>
</dbReference>
<dbReference type="PANTHER" id="PTHR24221">
    <property type="entry name" value="ATP-BINDING CASSETTE SUB-FAMILY B"/>
    <property type="match status" value="1"/>
</dbReference>
<protein>
    <submittedName>
        <fullName evidence="11">ATP-binding cassette subfamily C protein CydC</fullName>
    </submittedName>
</protein>
<dbReference type="PROSITE" id="PS50893">
    <property type="entry name" value="ABC_TRANSPORTER_2"/>
    <property type="match status" value="1"/>
</dbReference>
<organism evidence="11 12">
    <name type="scientific">Bogoriella caseilytica</name>
    <dbReference type="NCBI Taxonomy" id="56055"/>
    <lineage>
        <taxon>Bacteria</taxon>
        <taxon>Bacillati</taxon>
        <taxon>Actinomycetota</taxon>
        <taxon>Actinomycetes</taxon>
        <taxon>Micrococcales</taxon>
        <taxon>Bogoriellaceae</taxon>
        <taxon>Bogoriella</taxon>
    </lineage>
</organism>
<dbReference type="InterPro" id="IPR003439">
    <property type="entry name" value="ABC_transporter-like_ATP-bd"/>
</dbReference>
<dbReference type="InterPro" id="IPR003593">
    <property type="entry name" value="AAA+_ATPase"/>
</dbReference>
<feature type="compositionally biased region" description="Gly residues" evidence="7">
    <location>
        <begin position="357"/>
        <end position="383"/>
    </location>
</feature>
<feature type="region of interest" description="Disordered" evidence="7">
    <location>
        <begin position="356"/>
        <end position="393"/>
    </location>
</feature>
<feature type="transmembrane region" description="Helical" evidence="8">
    <location>
        <begin position="57"/>
        <end position="78"/>
    </location>
</feature>
<keyword evidence="2 8" id="KW-0812">Transmembrane</keyword>
<name>A0A3N2BAQ4_9MICO</name>
<proteinExistence type="predicted"/>
<comment type="caution">
    <text evidence="11">The sequence shown here is derived from an EMBL/GenBank/DDBJ whole genome shotgun (WGS) entry which is preliminary data.</text>
</comment>
<feature type="domain" description="ABC transporter" evidence="9">
    <location>
        <begin position="381"/>
        <end position="629"/>
    </location>
</feature>
<feature type="transmembrane region" description="Helical" evidence="8">
    <location>
        <begin position="281"/>
        <end position="301"/>
    </location>
</feature>
<reference evidence="11 12" key="1">
    <citation type="submission" date="2018-11" db="EMBL/GenBank/DDBJ databases">
        <title>Sequencing the genomes of 1000 actinobacteria strains.</title>
        <authorList>
            <person name="Klenk H.-P."/>
        </authorList>
    </citation>
    <scope>NUCLEOTIDE SEQUENCE [LARGE SCALE GENOMIC DNA]</scope>
    <source>
        <strain evidence="11 12">DSM 11294</strain>
    </source>
</reference>
<dbReference type="InterPro" id="IPR011527">
    <property type="entry name" value="ABC1_TM_dom"/>
</dbReference>
<keyword evidence="12" id="KW-1185">Reference proteome</keyword>
<dbReference type="GO" id="GO:0140359">
    <property type="term" value="F:ABC-type transporter activity"/>
    <property type="evidence" value="ECO:0007669"/>
    <property type="project" value="InterPro"/>
</dbReference>
<gene>
    <name evidence="11" type="ORF">EDD31_0618</name>
</gene>
<dbReference type="GO" id="GO:0005524">
    <property type="term" value="F:ATP binding"/>
    <property type="evidence" value="ECO:0007669"/>
    <property type="project" value="UniProtKB-KW"/>
</dbReference>
<evidence type="ECO:0000256" key="2">
    <source>
        <dbReference type="ARBA" id="ARBA00022692"/>
    </source>
</evidence>
<evidence type="ECO:0000259" key="9">
    <source>
        <dbReference type="PROSITE" id="PS50893"/>
    </source>
</evidence>
<dbReference type="Gene3D" id="3.40.50.300">
    <property type="entry name" value="P-loop containing nucleotide triphosphate hydrolases"/>
    <property type="match status" value="1"/>
</dbReference>
<comment type="subcellular location">
    <subcellularLocation>
        <location evidence="1">Cell membrane</location>
        <topology evidence="1">Multi-pass membrane protein</topology>
    </subcellularLocation>
</comment>
<feature type="transmembrane region" description="Helical" evidence="8">
    <location>
        <begin position="169"/>
        <end position="187"/>
    </location>
</feature>
<dbReference type="AlphaFoldDB" id="A0A3N2BAQ4"/>
<keyword evidence="4 11" id="KW-0067">ATP-binding</keyword>
<dbReference type="Pfam" id="PF00005">
    <property type="entry name" value="ABC_tran"/>
    <property type="match status" value="1"/>
</dbReference>
<sequence>MVIAHLLRLARAAAGLLLASTAARTLSLLCGAALLAVPAWAVGARIDVVAEPDGLPGLGGPVPGLGLVVALMVTLAAVKAVSRYGEQILGHVAAFRLLEALRVRLYDRLVPLAPAINEQGSGRLLAAATRDVDRVEVFFAHTLAPIVTAVLLPLVAVGVAAVVAGPAPAIVLAMAYLLGALLLIVVGRSSAGARERRLVGLRGRMTQEISDNVRGLGELTTLGAGEQRAARIDRLGTQIAEARAAQARPLAVRAGVQAGWQLAAILLLLAVGLPLVNDLEISMAALLVAVALVPGIAPALASVEAFAISLPAALASARNLRDLEEQEPAVADPADSEHLGAVRGDVHFERLRFRYPGPGGTGRVGQPAGAGGSGRPAGAGPGHGSASKAAGDGQTGRAVLRGLDLDVETGSVVAVVGASGSGKSTLARLLARVWDVEGGAVWLDGIDIRRVPLAELRQAVTVVDQRAVLLAGTLRENLLLVRPGAEDSELVAACETACLDLASFPEGLDTVLGEEGERLSGGQAQRLALARGYLRGAPVLVLDEVTSYQDPLTQREMLRRLVEFRAGRSADGGPTPLSAPRTVILIAHRGAVLQYVDRVHVLEEGRVVEAGAPAELGAREGAFARLMGR</sequence>
<dbReference type="SUPFAM" id="SSF52540">
    <property type="entry name" value="P-loop containing nucleoside triphosphate hydrolases"/>
    <property type="match status" value="1"/>
</dbReference>
<evidence type="ECO:0000256" key="5">
    <source>
        <dbReference type="ARBA" id="ARBA00022989"/>
    </source>
</evidence>
<dbReference type="PANTHER" id="PTHR24221:SF590">
    <property type="entry name" value="COMPONENT LINKED WITH THE ASSEMBLY OF CYTOCHROME' TRANSPORT TRANSMEMBRANE ATP-BINDING PROTEIN ABC TRANSPORTER CYDD-RELATED"/>
    <property type="match status" value="1"/>
</dbReference>
<evidence type="ECO:0000256" key="8">
    <source>
        <dbReference type="SAM" id="Phobius"/>
    </source>
</evidence>
<dbReference type="Gene3D" id="1.20.1560.10">
    <property type="entry name" value="ABC transporter type 1, transmembrane domain"/>
    <property type="match status" value="1"/>
</dbReference>
<evidence type="ECO:0000256" key="4">
    <source>
        <dbReference type="ARBA" id="ARBA00022840"/>
    </source>
</evidence>
<dbReference type="InterPro" id="IPR017871">
    <property type="entry name" value="ABC_transporter-like_CS"/>
</dbReference>
<dbReference type="Proteomes" id="UP000280668">
    <property type="component" value="Unassembled WGS sequence"/>
</dbReference>
<feature type="domain" description="ABC transmembrane type-1" evidence="10">
    <location>
        <begin position="25"/>
        <end position="312"/>
    </location>
</feature>
<dbReference type="SUPFAM" id="SSF90123">
    <property type="entry name" value="ABC transporter transmembrane region"/>
    <property type="match status" value="1"/>
</dbReference>
<evidence type="ECO:0000256" key="6">
    <source>
        <dbReference type="ARBA" id="ARBA00023136"/>
    </source>
</evidence>
<feature type="transmembrane region" description="Helical" evidence="8">
    <location>
        <begin position="138"/>
        <end position="163"/>
    </location>
</feature>
<dbReference type="PROSITE" id="PS00211">
    <property type="entry name" value="ABC_TRANSPORTER_1"/>
    <property type="match status" value="1"/>
</dbReference>
<keyword evidence="6 8" id="KW-0472">Membrane</keyword>
<evidence type="ECO:0000256" key="7">
    <source>
        <dbReference type="SAM" id="MobiDB-lite"/>
    </source>
</evidence>
<evidence type="ECO:0000259" key="10">
    <source>
        <dbReference type="PROSITE" id="PS50929"/>
    </source>
</evidence>
<dbReference type="PROSITE" id="PS50929">
    <property type="entry name" value="ABC_TM1F"/>
    <property type="match status" value="1"/>
</dbReference>
<keyword evidence="5 8" id="KW-1133">Transmembrane helix</keyword>
<dbReference type="GO" id="GO:0005886">
    <property type="term" value="C:plasma membrane"/>
    <property type="evidence" value="ECO:0007669"/>
    <property type="project" value="UniProtKB-SubCell"/>
</dbReference>
<dbReference type="GO" id="GO:0016887">
    <property type="term" value="F:ATP hydrolysis activity"/>
    <property type="evidence" value="ECO:0007669"/>
    <property type="project" value="InterPro"/>
</dbReference>
<evidence type="ECO:0000313" key="11">
    <source>
        <dbReference type="EMBL" id="ROR72268.1"/>
    </source>
</evidence>
<dbReference type="InterPro" id="IPR039421">
    <property type="entry name" value="Type_1_exporter"/>
</dbReference>
<dbReference type="Pfam" id="PF00664">
    <property type="entry name" value="ABC_membrane"/>
    <property type="match status" value="1"/>
</dbReference>
<keyword evidence="3" id="KW-0547">Nucleotide-binding</keyword>
<evidence type="ECO:0000256" key="1">
    <source>
        <dbReference type="ARBA" id="ARBA00004651"/>
    </source>
</evidence>
<evidence type="ECO:0000256" key="3">
    <source>
        <dbReference type="ARBA" id="ARBA00022741"/>
    </source>
</evidence>
<accession>A0A3N2BAQ4</accession>
<evidence type="ECO:0000313" key="12">
    <source>
        <dbReference type="Proteomes" id="UP000280668"/>
    </source>
</evidence>